<dbReference type="PANTHER" id="PTHR41247:SF1">
    <property type="entry name" value="HTH-TYPE TRANSCRIPTIONAL REPRESSOR YCNK"/>
    <property type="match status" value="1"/>
</dbReference>
<dbReference type="PROSITE" id="PS51257">
    <property type="entry name" value="PROKAR_LIPOPROTEIN"/>
    <property type="match status" value="1"/>
</dbReference>
<protein>
    <submittedName>
        <fullName evidence="3">NosL</fullName>
    </submittedName>
</protein>
<dbReference type="HOGENOM" id="CLU_1292229_0_0_9"/>
<feature type="chain" id="PRO_5038441289" evidence="2">
    <location>
        <begin position="22"/>
        <end position="222"/>
    </location>
</feature>
<organism evidence="3">
    <name type="scientific">Metalysinibacillus saudimassiliensis</name>
    <dbReference type="NCBI Taxonomy" id="1461583"/>
    <lineage>
        <taxon>Bacteria</taxon>
        <taxon>Bacillati</taxon>
        <taxon>Bacillota</taxon>
        <taxon>Bacilli</taxon>
        <taxon>Bacillales</taxon>
        <taxon>Caryophanaceae</taxon>
        <taxon>Metalysinibacillus</taxon>
    </lineage>
</organism>
<dbReference type="EMBL" id="LN483075">
    <property type="protein sequence ID" value="CEA03643.1"/>
    <property type="molecule type" value="Genomic_DNA"/>
</dbReference>
<dbReference type="AlphaFoldDB" id="A0A078M8C7"/>
<dbReference type="PANTHER" id="PTHR41247">
    <property type="entry name" value="HTH-TYPE TRANSCRIPTIONAL REPRESSOR YCNK"/>
    <property type="match status" value="1"/>
</dbReference>
<feature type="region of interest" description="Disordered" evidence="1">
    <location>
        <begin position="22"/>
        <end position="47"/>
    </location>
</feature>
<accession>A0A078M8C7</accession>
<feature type="signal peptide" evidence="2">
    <location>
        <begin position="1"/>
        <end position="21"/>
    </location>
</feature>
<gene>
    <name evidence="3" type="ORF">BN1050_01636</name>
</gene>
<dbReference type="SUPFAM" id="SSF160387">
    <property type="entry name" value="NosL/MerB-like"/>
    <property type="match status" value="1"/>
</dbReference>
<sequence>MKKLGLSVMMVAALGLAACGADDKNEKADEPEKVEEPATAEVEKPEATETEDIMAKLEEPTEDTVCEVCNMKVYVKDHEMGMFSAQAIKEDGTNAFYDDIGCLLNAELKFEEQNTKFVRDFNTKEWVQVDDATLVKTELKSPMNWGYISFADKADADKYVADNEGTEVVELATVQAEAKERFEKKKAKMAEEGEGEHDMHGEHEGHDHDMHGKEEDHGEHKH</sequence>
<evidence type="ECO:0000256" key="2">
    <source>
        <dbReference type="SAM" id="SignalP"/>
    </source>
</evidence>
<keyword evidence="2" id="KW-0732">Signal</keyword>
<evidence type="ECO:0000256" key="1">
    <source>
        <dbReference type="SAM" id="MobiDB-lite"/>
    </source>
</evidence>
<name>A0A078M8C7_9BACL</name>
<reference evidence="3" key="1">
    <citation type="submission" date="2014-07" db="EMBL/GenBank/DDBJ databases">
        <authorList>
            <person name="Urmite Genomes Urmite Genomes"/>
        </authorList>
    </citation>
    <scope>NUCLEOTIDE SEQUENCE</scope>
    <source>
        <strain evidence="3">13S34_air</strain>
    </source>
</reference>
<feature type="region of interest" description="Disordered" evidence="1">
    <location>
        <begin position="183"/>
        <end position="222"/>
    </location>
</feature>
<dbReference type="InterPro" id="IPR008719">
    <property type="entry name" value="N2O_reductase_NosL"/>
</dbReference>
<evidence type="ECO:0000313" key="3">
    <source>
        <dbReference type="EMBL" id="CEA03643.1"/>
    </source>
</evidence>
<dbReference type="Pfam" id="PF05573">
    <property type="entry name" value="NosL"/>
    <property type="match status" value="1"/>
</dbReference>
<proteinExistence type="predicted"/>
<dbReference type="PATRIC" id="fig|1461583.4.peg.1571"/>